<evidence type="ECO:0000256" key="12">
    <source>
        <dbReference type="RuleBase" id="RU000471"/>
    </source>
</evidence>
<feature type="transmembrane region" description="Helical" evidence="14">
    <location>
        <begin position="110"/>
        <end position="130"/>
    </location>
</feature>
<keyword evidence="7" id="KW-0999">Mitochondrion inner membrane</keyword>
<feature type="transmembrane region" description="Helical" evidence="14">
    <location>
        <begin position="291"/>
        <end position="310"/>
    </location>
</feature>
<dbReference type="InterPro" id="IPR001694">
    <property type="entry name" value="NADH_UbQ_OxRdtase_su1/FPO"/>
</dbReference>
<feature type="transmembrane region" description="Helical" evidence="14">
    <location>
        <begin position="151"/>
        <end position="174"/>
    </location>
</feature>
<evidence type="ECO:0000256" key="10">
    <source>
        <dbReference type="ARBA" id="ARBA00023128"/>
    </source>
</evidence>
<protein>
    <recommendedName>
        <fullName evidence="4 13">NADH-ubiquinone oxidoreductase chain 1</fullName>
        <ecNumber evidence="13">7.1.1.2</ecNumber>
    </recommendedName>
</protein>
<feature type="transmembrane region" description="Helical" evidence="14">
    <location>
        <begin position="12"/>
        <end position="32"/>
    </location>
</feature>
<keyword evidence="9 13" id="KW-0830">Ubiquinone</keyword>
<organism evidence="15">
    <name type="scientific">Habrobracon hebetor</name>
    <dbReference type="NCBI Taxonomy" id="69819"/>
    <lineage>
        <taxon>Eukaryota</taxon>
        <taxon>Metazoa</taxon>
        <taxon>Ecdysozoa</taxon>
        <taxon>Arthropoda</taxon>
        <taxon>Hexapoda</taxon>
        <taxon>Insecta</taxon>
        <taxon>Pterygota</taxon>
        <taxon>Neoptera</taxon>
        <taxon>Endopterygota</taxon>
        <taxon>Hymenoptera</taxon>
        <taxon>Apocrita</taxon>
        <taxon>Ichneumonoidea</taxon>
        <taxon>Braconidae</taxon>
        <taxon>Braconinae</taxon>
        <taxon>Habrobracon</taxon>
    </lineage>
</organism>
<keyword evidence="6 12" id="KW-0812">Transmembrane</keyword>
<comment type="function">
    <text evidence="1">Core subunit of the mitochondrial membrane respiratory chain NADH dehydrogenase (Complex I) that is believed to belong to the minimal assembly required for catalysis. Complex I functions in the transfer of electrons from NADH to the respiratory chain. The immediate electron acceptor for the enzyme is believed to be ubiquinone.</text>
</comment>
<reference evidence="15" key="1">
    <citation type="submission" date="2019-12" db="EMBL/GenBank/DDBJ databases">
        <authorList>
            <person name="Huang Y."/>
            <person name="Qi L."/>
            <person name="Wang X."/>
        </authorList>
    </citation>
    <scope>NUCLEOTIDE SEQUENCE</scope>
</reference>
<feature type="transmembrane region" description="Helical" evidence="14">
    <location>
        <begin position="77"/>
        <end position="98"/>
    </location>
</feature>
<proteinExistence type="inferred from homology"/>
<dbReference type="GO" id="GO:0008137">
    <property type="term" value="F:NADH dehydrogenase (ubiquinone) activity"/>
    <property type="evidence" value="ECO:0007669"/>
    <property type="project" value="UniProtKB-EC"/>
</dbReference>
<dbReference type="GO" id="GO:0009060">
    <property type="term" value="P:aerobic respiration"/>
    <property type="evidence" value="ECO:0007669"/>
    <property type="project" value="TreeGrafter"/>
</dbReference>
<evidence type="ECO:0000256" key="5">
    <source>
        <dbReference type="ARBA" id="ARBA00022448"/>
    </source>
</evidence>
<keyword evidence="8 14" id="KW-1133">Transmembrane helix</keyword>
<evidence type="ECO:0000256" key="2">
    <source>
        <dbReference type="ARBA" id="ARBA00004448"/>
    </source>
</evidence>
<evidence type="ECO:0000313" key="15">
    <source>
        <dbReference type="EMBL" id="QKZ95160.1"/>
    </source>
</evidence>
<evidence type="ECO:0000256" key="3">
    <source>
        <dbReference type="ARBA" id="ARBA00010535"/>
    </source>
</evidence>
<evidence type="ECO:0000256" key="14">
    <source>
        <dbReference type="SAM" id="Phobius"/>
    </source>
</evidence>
<keyword evidence="12" id="KW-0520">NAD</keyword>
<comment type="similarity">
    <text evidence="3 12">Belongs to the complex I subunit 1 family.</text>
</comment>
<evidence type="ECO:0000256" key="8">
    <source>
        <dbReference type="ARBA" id="ARBA00022989"/>
    </source>
</evidence>
<dbReference type="PROSITE" id="PS00668">
    <property type="entry name" value="COMPLEX1_ND1_2"/>
    <property type="match status" value="1"/>
</dbReference>
<evidence type="ECO:0000256" key="6">
    <source>
        <dbReference type="ARBA" id="ARBA00022692"/>
    </source>
</evidence>
<dbReference type="InterPro" id="IPR018086">
    <property type="entry name" value="NADH_UbQ_OxRdtase_su1_CS"/>
</dbReference>
<feature type="transmembrane region" description="Helical" evidence="14">
    <location>
        <begin position="180"/>
        <end position="200"/>
    </location>
</feature>
<gene>
    <name evidence="15" type="primary">ND1</name>
</gene>
<evidence type="ECO:0000256" key="1">
    <source>
        <dbReference type="ARBA" id="ARBA00003257"/>
    </source>
</evidence>
<feature type="transmembrane region" description="Helical" evidence="14">
    <location>
        <begin position="259"/>
        <end position="279"/>
    </location>
</feature>
<accession>A0A7D5HLN6</accession>
<dbReference type="PROSITE" id="PS00667">
    <property type="entry name" value="COMPLEX1_ND1_1"/>
    <property type="match status" value="1"/>
</dbReference>
<geneLocation type="mitochondrion" evidence="15"/>
<dbReference type="Pfam" id="PF00146">
    <property type="entry name" value="NADHdh"/>
    <property type="match status" value="1"/>
</dbReference>
<feature type="transmembrane region" description="Helical" evidence="14">
    <location>
        <begin position="221"/>
        <end position="247"/>
    </location>
</feature>
<name>A0A7D5HLN6_9HYME</name>
<sequence length="319" mass="38282">MKQMFIYMLNNMILLILVLILSMISVAFLTLFERKILSYIHYRKGPNKTGYWGLLQPFSDAMKLLSKEYFYPLKSNYYYYFYSPMLMFILILSMWLIYPFKTNLLNWNFNMLFFLSLVSMGVYGLMLCGWSSNNSFSMLGSIRSIAQSISYEVIFAISLLMVLILMNSLNLYLLMNLHKYFWLIFLLWPSSLMMMISMMAEMNRTPFDLSEGESELVSGFNIEYSSCGFVLIFLSEYSSIMFMMFLFNNLYMMMNYFNLIFYMNFIFLVFFVIWTRLTLPRIRYDFLMSYCWNLFLSLILILFLFLIVFLKFNLNLMMI</sequence>
<dbReference type="GO" id="GO:0003954">
    <property type="term" value="F:NADH dehydrogenase activity"/>
    <property type="evidence" value="ECO:0007669"/>
    <property type="project" value="TreeGrafter"/>
</dbReference>
<reference evidence="15" key="2">
    <citation type="journal article" date="2020" name="Mitochondrial DNA Part B Resour">
        <title>Sequencing and analysis of the complete mitochondrial genome of Habrobracon hebetor (Hymenoptera: Braconidae).</title>
        <authorList>
            <person name="Huang Y.-X."/>
            <person name="Qi L.-Q."/>
            <person name="Zhang Y.-Z."/>
            <person name="Jin X.-X."/>
            <person name="Wang X."/>
        </authorList>
    </citation>
    <scope>NUCLEOTIDE SEQUENCE</scope>
</reference>
<evidence type="ECO:0000256" key="4">
    <source>
        <dbReference type="ARBA" id="ARBA00021009"/>
    </source>
</evidence>
<comment type="subcellular location">
    <subcellularLocation>
        <location evidence="2 12">Mitochondrion inner membrane</location>
        <topology evidence="2 12">Multi-pass membrane protein</topology>
    </subcellularLocation>
</comment>
<keyword evidence="5" id="KW-0813">Transport</keyword>
<dbReference type="EMBL" id="MN842279">
    <property type="protein sequence ID" value="QKZ95160.1"/>
    <property type="molecule type" value="Genomic_DNA"/>
</dbReference>
<dbReference type="AlphaFoldDB" id="A0A7D5HLN6"/>
<evidence type="ECO:0000256" key="7">
    <source>
        <dbReference type="ARBA" id="ARBA00022792"/>
    </source>
</evidence>
<dbReference type="GO" id="GO:0005743">
    <property type="term" value="C:mitochondrial inner membrane"/>
    <property type="evidence" value="ECO:0007669"/>
    <property type="project" value="UniProtKB-SubCell"/>
</dbReference>
<evidence type="ECO:0000256" key="13">
    <source>
        <dbReference type="RuleBase" id="RU000473"/>
    </source>
</evidence>
<dbReference type="HAMAP" id="MF_01350">
    <property type="entry name" value="NDH1_NuoH"/>
    <property type="match status" value="1"/>
</dbReference>
<evidence type="ECO:0000256" key="9">
    <source>
        <dbReference type="ARBA" id="ARBA00023075"/>
    </source>
</evidence>
<dbReference type="PANTHER" id="PTHR11432">
    <property type="entry name" value="NADH DEHYDROGENASE SUBUNIT 1"/>
    <property type="match status" value="1"/>
</dbReference>
<keyword evidence="11 14" id="KW-0472">Membrane</keyword>
<dbReference type="EC" id="7.1.1.2" evidence="13"/>
<keyword evidence="10 13" id="KW-0496">Mitochondrion</keyword>
<evidence type="ECO:0000256" key="11">
    <source>
        <dbReference type="ARBA" id="ARBA00023136"/>
    </source>
</evidence>
<comment type="catalytic activity">
    <reaction evidence="13">
        <text>a ubiquinone + NADH + 5 H(+)(in) = a ubiquinol + NAD(+) + 4 H(+)(out)</text>
        <dbReference type="Rhea" id="RHEA:29091"/>
        <dbReference type="Rhea" id="RHEA-COMP:9565"/>
        <dbReference type="Rhea" id="RHEA-COMP:9566"/>
        <dbReference type="ChEBI" id="CHEBI:15378"/>
        <dbReference type="ChEBI" id="CHEBI:16389"/>
        <dbReference type="ChEBI" id="CHEBI:17976"/>
        <dbReference type="ChEBI" id="CHEBI:57540"/>
        <dbReference type="ChEBI" id="CHEBI:57945"/>
        <dbReference type="EC" id="7.1.1.2"/>
    </reaction>
</comment>
<dbReference type="PANTHER" id="PTHR11432:SF3">
    <property type="entry name" value="NADH-UBIQUINONE OXIDOREDUCTASE CHAIN 1"/>
    <property type="match status" value="1"/>
</dbReference>